<dbReference type="InterPro" id="IPR038078">
    <property type="entry name" value="PhoU-like_sf"/>
</dbReference>
<keyword evidence="3" id="KW-1185">Reference proteome</keyword>
<organism evidence="2 3">
    <name type="scientific">Mesorhizobium album</name>
    <dbReference type="NCBI Taxonomy" id="3072314"/>
    <lineage>
        <taxon>Bacteria</taxon>
        <taxon>Pseudomonadati</taxon>
        <taxon>Pseudomonadota</taxon>
        <taxon>Alphaproteobacteria</taxon>
        <taxon>Hyphomicrobiales</taxon>
        <taxon>Phyllobacteriaceae</taxon>
        <taxon>Mesorhizobium</taxon>
    </lineage>
</organism>
<dbReference type="EMBL" id="JAVIIW010000049">
    <property type="protein sequence ID" value="MDX8482440.1"/>
    <property type="molecule type" value="Genomic_DNA"/>
</dbReference>
<reference evidence="2 3" key="1">
    <citation type="submission" date="2023-08" db="EMBL/GenBank/DDBJ databases">
        <title>Implementing the SeqCode for naming new Mesorhizobium species isolated from Vachellia karroo root nodules.</title>
        <authorList>
            <person name="Van Lill M."/>
        </authorList>
    </citation>
    <scope>NUCLEOTIDE SEQUENCE [LARGE SCALE GENOMIC DNA]</scope>
    <source>
        <strain evidence="2 3">VK24D</strain>
    </source>
</reference>
<accession>A0ABU4Y670</accession>
<dbReference type="Proteomes" id="UP001287059">
    <property type="component" value="Unassembled WGS sequence"/>
</dbReference>
<dbReference type="Gene3D" id="1.20.58.220">
    <property type="entry name" value="Phosphate transport system protein phou homolog 2, domain 2"/>
    <property type="match status" value="1"/>
</dbReference>
<protein>
    <submittedName>
        <fullName evidence="2">DUF47 family protein</fullName>
    </submittedName>
</protein>
<gene>
    <name evidence="2" type="ORF">RFN28_28860</name>
</gene>
<comment type="similarity">
    <text evidence="1">Belongs to the UPF0111 family.</text>
</comment>
<sequence length="546" mass="60141">MARPIQGSAEDPHLALSARVDQWCRWVDHLGTELDPAQLKALTSGKRGDEDSFHLLVMDLHKALNHLAAQLSGDTIDGAHVWQVSQQDGPRISAFMRGLNHTRALKLDHPGLETAATRDGERLLIQNDIGTNDAHVLVAQVEGLVLTLTYSDLHRQRFAFFQDMLSQIGAKWSAVGSRMTEGLNSGDAYYIGTATFECSDEAGLLKALEGLGARIVFLIDWNRARKRLRQIVGKAGSIAVLNECARREIGHRGWLEAGGEALIFAAMEAAGSDYFHIGDTLDAVMGTVPAQEFLIEAMAMASQAMQQRQPVSRIADSIRLLLIRHVGRHHDEFALLSEHASFCHALAEGIRDAIAHGHERSAKDAEKLAKRAKAWERKADLLVMRSRERAERNPRWLPFKRLIERADDIADAMEEAAFLFSLIAENHDKAWPGDVHQGMQQLAEKALQATQDHVKLLLIASALGEGSDAGDHEEFIAISWRVVNAEQQCDQLLRDVRRLLVRNVDDAATLGLGTDFAAALESATDALLATAYGIRDLAFSRLGVEA</sequence>
<dbReference type="RefSeq" id="WP_320290537.1">
    <property type="nucleotide sequence ID" value="NZ_JAVIIW010000049.1"/>
</dbReference>
<comment type="caution">
    <text evidence="2">The sequence shown here is derived from an EMBL/GenBank/DDBJ whole genome shotgun (WGS) entry which is preliminary data.</text>
</comment>
<evidence type="ECO:0000256" key="1">
    <source>
        <dbReference type="ARBA" id="ARBA00008591"/>
    </source>
</evidence>
<evidence type="ECO:0000313" key="2">
    <source>
        <dbReference type="EMBL" id="MDX8482440.1"/>
    </source>
</evidence>
<dbReference type="Pfam" id="PF01865">
    <property type="entry name" value="PhoU_div"/>
    <property type="match status" value="1"/>
</dbReference>
<dbReference type="InterPro" id="IPR018445">
    <property type="entry name" value="Put_Phosphate_transp_reg"/>
</dbReference>
<name>A0ABU4Y670_9HYPH</name>
<evidence type="ECO:0000313" key="3">
    <source>
        <dbReference type="Proteomes" id="UP001287059"/>
    </source>
</evidence>
<proteinExistence type="inferred from homology"/>